<accession>A0A2P7NU13</accession>
<dbReference type="Gene3D" id="3.90.10.10">
    <property type="entry name" value="Cytochrome C3"/>
    <property type="match status" value="3"/>
</dbReference>
<dbReference type="InterPro" id="IPR000253">
    <property type="entry name" value="FHA_dom"/>
</dbReference>
<comment type="caution">
    <text evidence="11">The sequence shown here is derived from an EMBL/GenBank/DDBJ whole genome shotgun (WGS) entry which is preliminary data.</text>
</comment>
<keyword evidence="4" id="KW-0349">Heme</keyword>
<reference evidence="11 12" key="1">
    <citation type="submission" date="2018-03" db="EMBL/GenBank/DDBJ databases">
        <title>Draft genome of Nitrosomonas supralitoralis APG5.</title>
        <authorList>
            <person name="Urakawa H."/>
            <person name="Lopez J.V."/>
        </authorList>
    </citation>
    <scope>NUCLEOTIDE SEQUENCE [LARGE SCALE GENOMIC DNA]</scope>
    <source>
        <strain evidence="11 12">APG5</strain>
    </source>
</reference>
<evidence type="ECO:0000256" key="7">
    <source>
        <dbReference type="ARBA" id="ARBA00022982"/>
    </source>
</evidence>
<evidence type="ECO:0000256" key="3">
    <source>
        <dbReference type="ARBA" id="ARBA00022448"/>
    </source>
</evidence>
<gene>
    <name evidence="11" type="ORF">C7H79_10855</name>
</gene>
<dbReference type="EMBL" id="PXXU01000032">
    <property type="protein sequence ID" value="PSJ16935.1"/>
    <property type="molecule type" value="Genomic_DNA"/>
</dbReference>
<dbReference type="InterPro" id="IPR008984">
    <property type="entry name" value="SMAD_FHA_dom_sf"/>
</dbReference>
<organism evidence="11 12">
    <name type="scientific">Nitrosomonas supralitoralis</name>
    <dbReference type="NCBI Taxonomy" id="2116706"/>
    <lineage>
        <taxon>Bacteria</taxon>
        <taxon>Pseudomonadati</taxon>
        <taxon>Pseudomonadota</taxon>
        <taxon>Betaproteobacteria</taxon>
        <taxon>Nitrosomonadales</taxon>
        <taxon>Nitrosomonadaceae</taxon>
        <taxon>Nitrosomonas</taxon>
    </lineage>
</organism>
<dbReference type="SUPFAM" id="SSF48695">
    <property type="entry name" value="Multiheme cytochromes"/>
    <property type="match status" value="2"/>
</dbReference>
<dbReference type="GO" id="GO:0030313">
    <property type="term" value="C:cell envelope"/>
    <property type="evidence" value="ECO:0007669"/>
    <property type="project" value="UniProtKB-SubCell"/>
</dbReference>
<keyword evidence="9" id="KW-0812">Transmembrane</keyword>
<keyword evidence="9" id="KW-1133">Transmembrane helix</keyword>
<evidence type="ECO:0000256" key="1">
    <source>
        <dbReference type="ARBA" id="ARBA00001926"/>
    </source>
</evidence>
<sequence length="587" mass="67376">MHFLIYHTVRTDKDTGNKTYQQFKIRTQQLTIGRASDQHVQIDEPLVELCHATISLSHDGQLYAKSLTSGDIEINGESHRSKQLTPGDSIHIGSIIISIEQPRTDHPVVVSIDHPVGANRYSLESLHYTVLGQTRLSKSFWSWMLAVSIMLLFFIIPISGLFSPSVKQLLRESILLPDDSLWLTGPLHRSHQIIGKDCNACHTTPFKMVQNQQCIECHRDIQHHVDVASHDIDHFHENRCADCHREHNEPSILVQPDQRFCVDCHQNLEKLKNDTELADVSDFDSDHPEFSLTLLKPFFEETQTRWEAVRIERNSLATIQEESNLWFSHKEHLNPEGIRSPDGDKLLVCKDCHRPNTSGRQMLPINMEKHCAECHRLDLDKDNLGKQVPHGDLNTLFDTLKEYFSHQYLGQDAVTSSQITQDQLRRPNLKNKALSIEDRKQAMDWAEKQSLIVAQDLIEKRVCIDCHHISKIPGKTEFEKWYVKPVALNKRWMPLANFNHAKHTGVACISCHKNAKKSKKSSDILIPEIETCRECHGGNKDKYKLPSDCLMCHKFHLPNRGLLDKTQQTVTENLFANKNSSKPMNKK</sequence>
<evidence type="ECO:0000256" key="8">
    <source>
        <dbReference type="ARBA" id="ARBA00023004"/>
    </source>
</evidence>
<evidence type="ECO:0000256" key="6">
    <source>
        <dbReference type="ARBA" id="ARBA00022729"/>
    </source>
</evidence>
<proteinExistence type="predicted"/>
<evidence type="ECO:0000256" key="5">
    <source>
        <dbReference type="ARBA" id="ARBA00022723"/>
    </source>
</evidence>
<dbReference type="Proteomes" id="UP000241912">
    <property type="component" value="Unassembled WGS sequence"/>
</dbReference>
<keyword evidence="7" id="KW-0249">Electron transport</keyword>
<keyword evidence="9" id="KW-0472">Membrane</keyword>
<protein>
    <recommendedName>
        <fullName evidence="10">FHA domain-containing protein</fullName>
    </recommendedName>
</protein>
<dbReference type="Gene3D" id="2.60.200.20">
    <property type="match status" value="1"/>
</dbReference>
<keyword evidence="3" id="KW-0813">Transport</keyword>
<evidence type="ECO:0000313" key="11">
    <source>
        <dbReference type="EMBL" id="PSJ16935.1"/>
    </source>
</evidence>
<keyword evidence="6" id="KW-0732">Signal</keyword>
<evidence type="ECO:0000256" key="4">
    <source>
        <dbReference type="ARBA" id="ARBA00022617"/>
    </source>
</evidence>
<dbReference type="SUPFAM" id="SSF49879">
    <property type="entry name" value="SMAD/FHA domain"/>
    <property type="match status" value="1"/>
</dbReference>
<dbReference type="CDD" id="cd08168">
    <property type="entry name" value="Cytochrom_C3"/>
    <property type="match status" value="2"/>
</dbReference>
<dbReference type="OrthoDB" id="9814800at2"/>
<feature type="transmembrane region" description="Helical" evidence="9">
    <location>
        <begin position="140"/>
        <end position="162"/>
    </location>
</feature>
<evidence type="ECO:0000313" key="12">
    <source>
        <dbReference type="Proteomes" id="UP000241912"/>
    </source>
</evidence>
<dbReference type="AlphaFoldDB" id="A0A2P7NU13"/>
<dbReference type="PANTHER" id="PTHR35038">
    <property type="entry name" value="DISSIMILATORY SULFITE REDUCTASE SIRA"/>
    <property type="match status" value="1"/>
</dbReference>
<feature type="domain" description="FHA" evidence="10">
    <location>
        <begin position="30"/>
        <end position="79"/>
    </location>
</feature>
<evidence type="ECO:0000256" key="2">
    <source>
        <dbReference type="ARBA" id="ARBA00004196"/>
    </source>
</evidence>
<keyword evidence="12" id="KW-1185">Reference proteome</keyword>
<dbReference type="RefSeq" id="WP_106707292.1">
    <property type="nucleotide sequence ID" value="NZ_PXXU01000032.1"/>
</dbReference>
<comment type="subcellular location">
    <subcellularLocation>
        <location evidence="2">Cell envelope</location>
    </subcellularLocation>
</comment>
<comment type="cofactor">
    <cofactor evidence="1">
        <name>heme c</name>
        <dbReference type="ChEBI" id="CHEBI:61717"/>
    </cofactor>
</comment>
<evidence type="ECO:0000256" key="9">
    <source>
        <dbReference type="SAM" id="Phobius"/>
    </source>
</evidence>
<evidence type="ECO:0000259" key="10">
    <source>
        <dbReference type="PROSITE" id="PS50006"/>
    </source>
</evidence>
<dbReference type="CDD" id="cd00060">
    <property type="entry name" value="FHA"/>
    <property type="match status" value="1"/>
</dbReference>
<dbReference type="InterPro" id="IPR012286">
    <property type="entry name" value="Tetrahaem_cytochrome"/>
</dbReference>
<keyword evidence="8" id="KW-0408">Iron</keyword>
<dbReference type="InterPro" id="IPR036280">
    <property type="entry name" value="Multihaem_cyt_sf"/>
</dbReference>
<dbReference type="PROSITE" id="PS50006">
    <property type="entry name" value="FHA_DOMAIN"/>
    <property type="match status" value="1"/>
</dbReference>
<dbReference type="Pfam" id="PF00498">
    <property type="entry name" value="FHA"/>
    <property type="match status" value="1"/>
</dbReference>
<name>A0A2P7NU13_9PROT</name>
<dbReference type="InterPro" id="IPR051829">
    <property type="entry name" value="Multiheme_Cytochr_ET"/>
</dbReference>
<dbReference type="Pfam" id="PF14537">
    <property type="entry name" value="Cytochrom_c3_2"/>
    <property type="match status" value="1"/>
</dbReference>
<dbReference type="GO" id="GO:0046872">
    <property type="term" value="F:metal ion binding"/>
    <property type="evidence" value="ECO:0007669"/>
    <property type="project" value="UniProtKB-KW"/>
</dbReference>
<keyword evidence="5" id="KW-0479">Metal-binding</keyword>